<evidence type="ECO:0000313" key="13">
    <source>
        <dbReference type="EMBL" id="CUS54961.1"/>
    </source>
</evidence>
<organism evidence="13">
    <name type="scientific">hydrothermal vent metagenome</name>
    <dbReference type="NCBI Taxonomy" id="652676"/>
    <lineage>
        <taxon>unclassified sequences</taxon>
        <taxon>metagenomes</taxon>
        <taxon>ecological metagenomes</taxon>
    </lineage>
</organism>
<feature type="compositionally biased region" description="Low complexity" evidence="10">
    <location>
        <begin position="396"/>
        <end position="405"/>
    </location>
</feature>
<gene>
    <name evidence="13" type="ORF">MGWOODY_XGa1951</name>
</gene>
<evidence type="ECO:0000256" key="3">
    <source>
        <dbReference type="ARBA" id="ARBA00004744"/>
    </source>
</evidence>
<keyword evidence="9" id="KW-0627">Porphyrin biosynthesis</keyword>
<dbReference type="GO" id="GO:0042168">
    <property type="term" value="P:heme metabolic process"/>
    <property type="evidence" value="ECO:0007669"/>
    <property type="project" value="InterPro"/>
</dbReference>
<comment type="pathway">
    <text evidence="3">Porphyrin-containing compound metabolism; protoheme biosynthesis.</text>
</comment>
<dbReference type="GO" id="GO:0005886">
    <property type="term" value="C:plasma membrane"/>
    <property type="evidence" value="ECO:0007669"/>
    <property type="project" value="UniProtKB-SubCell"/>
</dbReference>
<reference evidence="13" key="1">
    <citation type="submission" date="2015-10" db="EMBL/GenBank/DDBJ databases">
        <authorList>
            <person name="Gilbert D.G."/>
        </authorList>
    </citation>
    <scope>NUCLEOTIDE SEQUENCE</scope>
</reference>
<proteinExistence type="predicted"/>
<dbReference type="AlphaFoldDB" id="A0A160TVY5"/>
<comment type="subcellular location">
    <subcellularLocation>
        <location evidence="2">Cell inner membrane</location>
        <topology evidence="2">Multi-pass membrane protein</topology>
    </subcellularLocation>
</comment>
<keyword evidence="8 11" id="KW-0472">Membrane</keyword>
<evidence type="ECO:0000256" key="11">
    <source>
        <dbReference type="SAM" id="Phobius"/>
    </source>
</evidence>
<evidence type="ECO:0000256" key="2">
    <source>
        <dbReference type="ARBA" id="ARBA00004429"/>
    </source>
</evidence>
<dbReference type="SUPFAM" id="SSF48452">
    <property type="entry name" value="TPR-like"/>
    <property type="match status" value="1"/>
</dbReference>
<evidence type="ECO:0000256" key="6">
    <source>
        <dbReference type="ARBA" id="ARBA00022692"/>
    </source>
</evidence>
<sequence length="411" mass="46166">MSFIVYVLITLAAAAALGLLALEDPGYVLISRTPYEIEVSLVLAVVLAGIVLFAVYLVLRLLWAVLRMPRTAGRWRVNRRHALATQATLAGYSRLIEGEWEEAEEILSQRLGYGATPLLSALGAAYAAQQRADYDARDKYLLQARNQEPEHIEAVEITRARLLERAGQLDEARGVLEQLHEQGVRRRAVQGMLVELLQRQQDWPALESLFKDLKRSRILPEGEMKILNRDLQVRLLTSDARPDAGAQVWSRLSRQERRDPVLTAVHVRSLIDAGNMKQAEKILRKAINRNWDGGLVRLYGHIRYEPIDALLKQAENWRVTHADDPDLLITLARFQLELKARDKALLLLVEAARIGVSGETYMELGLLLESMGESAKALQCYRRGLQESHASPVPEPSSTSSELLPAVVESR</sequence>
<feature type="region of interest" description="Disordered" evidence="10">
    <location>
        <begin position="388"/>
        <end position="411"/>
    </location>
</feature>
<evidence type="ECO:0000256" key="10">
    <source>
        <dbReference type="SAM" id="MobiDB-lite"/>
    </source>
</evidence>
<evidence type="ECO:0000256" key="8">
    <source>
        <dbReference type="ARBA" id="ARBA00023136"/>
    </source>
</evidence>
<evidence type="ECO:0000256" key="5">
    <source>
        <dbReference type="ARBA" id="ARBA00022519"/>
    </source>
</evidence>
<dbReference type="UniPathway" id="UPA00252"/>
<dbReference type="EMBL" id="CZRL01000107">
    <property type="protein sequence ID" value="CUS54961.1"/>
    <property type="molecule type" value="Genomic_DNA"/>
</dbReference>
<protein>
    <submittedName>
        <fullName evidence="13">Uncharacterized protein EC-HemY, likely associated with heme metabolism based on gene clustering with hemC, hemD in Proteobacteria (Unrelated to HemY-type PPO in GramPositives)</fullName>
    </submittedName>
</protein>
<dbReference type="Gene3D" id="1.25.40.10">
    <property type="entry name" value="Tetratricopeptide repeat domain"/>
    <property type="match status" value="2"/>
</dbReference>
<feature type="transmembrane region" description="Helical" evidence="11">
    <location>
        <begin position="37"/>
        <end position="66"/>
    </location>
</feature>
<dbReference type="InterPro" id="IPR010817">
    <property type="entry name" value="HemY_N"/>
</dbReference>
<comment type="function">
    <text evidence="1">Involved in a late step of protoheme IX synthesis.</text>
</comment>
<name>A0A160TVY5_9ZZZZ</name>
<dbReference type="InterPro" id="IPR019734">
    <property type="entry name" value="TPR_rpt"/>
</dbReference>
<evidence type="ECO:0000256" key="4">
    <source>
        <dbReference type="ARBA" id="ARBA00022475"/>
    </source>
</evidence>
<evidence type="ECO:0000256" key="9">
    <source>
        <dbReference type="ARBA" id="ARBA00023244"/>
    </source>
</evidence>
<dbReference type="InterPro" id="IPR005254">
    <property type="entry name" value="Heme_biosyn_assoc_TPR_pro"/>
</dbReference>
<keyword evidence="6 11" id="KW-0812">Transmembrane</keyword>
<dbReference type="InterPro" id="IPR011990">
    <property type="entry name" value="TPR-like_helical_dom_sf"/>
</dbReference>
<feature type="domain" description="HemY N-terminal" evidence="12">
    <location>
        <begin position="26"/>
        <end position="131"/>
    </location>
</feature>
<dbReference type="Pfam" id="PF07219">
    <property type="entry name" value="HemY_N"/>
    <property type="match status" value="1"/>
</dbReference>
<dbReference type="GO" id="GO:0006779">
    <property type="term" value="P:porphyrin-containing compound biosynthetic process"/>
    <property type="evidence" value="ECO:0007669"/>
    <property type="project" value="UniProtKB-KW"/>
</dbReference>
<dbReference type="NCBIfam" id="TIGR00540">
    <property type="entry name" value="TPR_hemY_coli"/>
    <property type="match status" value="1"/>
</dbReference>
<evidence type="ECO:0000256" key="1">
    <source>
        <dbReference type="ARBA" id="ARBA00002962"/>
    </source>
</evidence>
<keyword evidence="5" id="KW-0997">Cell inner membrane</keyword>
<accession>A0A160TVY5</accession>
<evidence type="ECO:0000259" key="12">
    <source>
        <dbReference type="Pfam" id="PF07219"/>
    </source>
</evidence>
<keyword evidence="7 11" id="KW-1133">Transmembrane helix</keyword>
<keyword evidence="4" id="KW-1003">Cell membrane</keyword>
<dbReference type="PROSITE" id="PS50005">
    <property type="entry name" value="TPR"/>
    <property type="match status" value="1"/>
</dbReference>
<evidence type="ECO:0000256" key="7">
    <source>
        <dbReference type="ARBA" id="ARBA00022989"/>
    </source>
</evidence>